<evidence type="ECO:0000259" key="2">
    <source>
        <dbReference type="PROSITE" id="PS51747"/>
    </source>
</evidence>
<dbReference type="SUPFAM" id="SSF53927">
    <property type="entry name" value="Cytidine deaminase-like"/>
    <property type="match status" value="1"/>
</dbReference>
<organism evidence="3">
    <name type="scientific">termite gut metagenome</name>
    <dbReference type="NCBI Taxonomy" id="433724"/>
    <lineage>
        <taxon>unclassified sequences</taxon>
        <taxon>metagenomes</taxon>
        <taxon>organismal metagenomes</taxon>
    </lineage>
</organism>
<sequence length="608" mass="71188">MSEIIDKIYELRSSFVVIGLTGRTGSGCSSAAKLLSAKKFDEFNAPSPEEEDNISNEDRKYRIVYNYLNENWHEFTIIQASDIITFFVLQHSYDDFMNSFAPSKYKENPTFKDDYKKLHEKAKKTLRILDERKTKLNITGFFDSFKNELERFKISITDEVIVSMKKVFDQQKKETHRFLFLELHDFTTKIKEYLHENKKCNSYKEYQQWGDNIRFYGKAIHGEKDNIDINPSLIAKYINLCVKFLRDYHNDENMTTYVVIDALRNPYEILYFRERYSAFYTLSINVEEEDRITRLENLGFTLETRNELDEKEYPEKKKIVDSFGQQNIQHCIELSDIHINNPQLKDRNLNEMKKQLVHYVSLITHPGIVQPTRIERVMQIAYSAKINSSCLSRQVGAAVTDKNFSVKSIGWNNTPEGQTPCLLRNFDNLYNKKEGEAYSQYELNNNEFRKTLSEIKNKVSNNYFNLKGRNFSYCFKDFQNYTELKKNQVHTRSLHAEENAFLQIAKYGGISLTGGKLFTTASPCELCAKKAYQLGIEEIYYIDPYPGISVEHILKCGIKKPKLILFRGAIGRAYFHLYHPMLSHKDELSELLHFDIGAMIDERDGCNK</sequence>
<evidence type="ECO:0000256" key="1">
    <source>
        <dbReference type="ARBA" id="ARBA00022801"/>
    </source>
</evidence>
<proteinExistence type="predicted"/>
<reference evidence="3" key="1">
    <citation type="submission" date="2019-03" db="EMBL/GenBank/DDBJ databases">
        <title>Single cell metagenomics reveals metabolic interactions within the superorganism composed of flagellate Streblomastix strix and complex community of Bacteroidetes bacteria on its surface.</title>
        <authorList>
            <person name="Treitli S.C."/>
            <person name="Kolisko M."/>
            <person name="Husnik F."/>
            <person name="Keeling P."/>
            <person name="Hampl V."/>
        </authorList>
    </citation>
    <scope>NUCLEOTIDE SEQUENCE</scope>
    <source>
        <strain evidence="3">STM</strain>
    </source>
</reference>
<dbReference type="Pfam" id="PF00383">
    <property type="entry name" value="dCMP_cyt_deam_1"/>
    <property type="match status" value="1"/>
</dbReference>
<dbReference type="InterPro" id="IPR015517">
    <property type="entry name" value="dCMP_deaminase-rel"/>
</dbReference>
<evidence type="ECO:0000313" key="4">
    <source>
        <dbReference type="EMBL" id="KAA6344847.1"/>
    </source>
</evidence>
<dbReference type="Gene3D" id="3.40.50.300">
    <property type="entry name" value="P-loop containing nucleotide triphosphate hydrolases"/>
    <property type="match status" value="1"/>
</dbReference>
<dbReference type="InterPro" id="IPR016193">
    <property type="entry name" value="Cytidine_deaminase-like"/>
</dbReference>
<dbReference type="GO" id="GO:0004132">
    <property type="term" value="F:dCMP deaminase activity"/>
    <property type="evidence" value="ECO:0007669"/>
    <property type="project" value="TreeGrafter"/>
</dbReference>
<evidence type="ECO:0000313" key="3">
    <source>
        <dbReference type="EMBL" id="KAA6344842.1"/>
    </source>
</evidence>
<dbReference type="EMBL" id="SNRY01000197">
    <property type="protein sequence ID" value="KAA6344847.1"/>
    <property type="molecule type" value="Genomic_DNA"/>
</dbReference>
<gene>
    <name evidence="3" type="ORF">EZS27_007547</name>
    <name evidence="4" type="ORF">EZS27_007552</name>
</gene>
<dbReference type="InterPro" id="IPR027417">
    <property type="entry name" value="P-loop_NTPase"/>
</dbReference>
<dbReference type="PROSITE" id="PS51747">
    <property type="entry name" value="CYT_DCMP_DEAMINASES_2"/>
    <property type="match status" value="1"/>
</dbReference>
<accession>A0A5J4SGB8</accession>
<feature type="domain" description="CMP/dCMP-type deaminase" evidence="2">
    <location>
        <begin position="372"/>
        <end position="561"/>
    </location>
</feature>
<dbReference type="PANTHER" id="PTHR11086:SF18">
    <property type="entry name" value="DEOXYCYTIDYLATE DEAMINASE"/>
    <property type="match status" value="1"/>
</dbReference>
<keyword evidence="1" id="KW-0378">Hydrolase</keyword>
<dbReference type="PANTHER" id="PTHR11086">
    <property type="entry name" value="DEOXYCYTIDYLATE DEAMINASE-RELATED"/>
    <property type="match status" value="1"/>
</dbReference>
<dbReference type="GO" id="GO:0005737">
    <property type="term" value="C:cytoplasm"/>
    <property type="evidence" value="ECO:0007669"/>
    <property type="project" value="TreeGrafter"/>
</dbReference>
<dbReference type="InterPro" id="IPR002125">
    <property type="entry name" value="CMP_dCMP_dom"/>
</dbReference>
<comment type="caution">
    <text evidence="3">The sequence shown here is derived from an EMBL/GenBank/DDBJ whole genome shotgun (WGS) entry which is preliminary data.</text>
</comment>
<dbReference type="EMBL" id="SNRY01000197">
    <property type="protein sequence ID" value="KAA6344842.1"/>
    <property type="molecule type" value="Genomic_DNA"/>
</dbReference>
<dbReference type="AlphaFoldDB" id="A0A5J4SGB8"/>
<dbReference type="Gene3D" id="3.40.140.10">
    <property type="entry name" value="Cytidine Deaminase, domain 2"/>
    <property type="match status" value="1"/>
</dbReference>
<name>A0A5J4SGB8_9ZZZZ</name>
<protein>
    <recommendedName>
        <fullName evidence="2">CMP/dCMP-type deaminase domain-containing protein</fullName>
    </recommendedName>
</protein>